<gene>
    <name evidence="4" type="primary">MCM7</name>
    <name evidence="4" type="ORF">CDAR_387671</name>
</gene>
<dbReference type="GO" id="GO:0042555">
    <property type="term" value="C:MCM complex"/>
    <property type="evidence" value="ECO:0007669"/>
    <property type="project" value="TreeGrafter"/>
</dbReference>
<comment type="caution">
    <text evidence="4">The sequence shown here is derived from an EMBL/GenBank/DDBJ whole genome shotgun (WGS) entry which is preliminary data.</text>
</comment>
<evidence type="ECO:0000313" key="5">
    <source>
        <dbReference type="Proteomes" id="UP001054837"/>
    </source>
</evidence>
<dbReference type="GO" id="GO:0000727">
    <property type="term" value="P:double-strand break repair via break-induced replication"/>
    <property type="evidence" value="ECO:0007669"/>
    <property type="project" value="TreeGrafter"/>
</dbReference>
<dbReference type="InterPro" id="IPR001208">
    <property type="entry name" value="MCM_dom"/>
</dbReference>
<dbReference type="InterPro" id="IPR027417">
    <property type="entry name" value="P-loop_NTPase"/>
</dbReference>
<dbReference type="GO" id="GO:0006270">
    <property type="term" value="P:DNA replication initiation"/>
    <property type="evidence" value="ECO:0007669"/>
    <property type="project" value="TreeGrafter"/>
</dbReference>
<dbReference type="PROSITE" id="PS50051">
    <property type="entry name" value="MCM_2"/>
    <property type="match status" value="1"/>
</dbReference>
<dbReference type="Pfam" id="PF00493">
    <property type="entry name" value="MCM"/>
    <property type="match status" value="2"/>
</dbReference>
<dbReference type="InterPro" id="IPR031327">
    <property type="entry name" value="MCM"/>
</dbReference>
<accession>A0AAV4VV51</accession>
<keyword evidence="5" id="KW-1185">Reference proteome</keyword>
<dbReference type="AlphaFoldDB" id="A0AAV4VV51"/>
<dbReference type="Gene3D" id="3.40.50.300">
    <property type="entry name" value="P-loop containing nucleotide triphosphate hydrolases"/>
    <property type="match status" value="2"/>
</dbReference>
<dbReference type="PANTHER" id="PTHR11630:SF26">
    <property type="entry name" value="DNA REPLICATION LICENSING FACTOR MCM7"/>
    <property type="match status" value="1"/>
</dbReference>
<dbReference type="GO" id="GO:0003697">
    <property type="term" value="F:single-stranded DNA binding"/>
    <property type="evidence" value="ECO:0007669"/>
    <property type="project" value="TreeGrafter"/>
</dbReference>
<feature type="domain" description="MCM C-terminal AAA(+) ATPase" evidence="3">
    <location>
        <begin position="42"/>
        <end position="79"/>
    </location>
</feature>
<proteinExistence type="predicted"/>
<reference evidence="4 5" key="1">
    <citation type="submission" date="2021-06" db="EMBL/GenBank/DDBJ databases">
        <title>Caerostris darwini draft genome.</title>
        <authorList>
            <person name="Kono N."/>
            <person name="Arakawa K."/>
        </authorList>
    </citation>
    <scope>NUCLEOTIDE SEQUENCE [LARGE SCALE GENOMIC DNA]</scope>
</reference>
<dbReference type="GO" id="GO:0005634">
    <property type="term" value="C:nucleus"/>
    <property type="evidence" value="ECO:0007669"/>
    <property type="project" value="TreeGrafter"/>
</dbReference>
<dbReference type="Proteomes" id="UP001054837">
    <property type="component" value="Unassembled WGS sequence"/>
</dbReference>
<evidence type="ECO:0000313" key="4">
    <source>
        <dbReference type="EMBL" id="GIY74237.1"/>
    </source>
</evidence>
<dbReference type="GO" id="GO:0006271">
    <property type="term" value="P:DNA strand elongation involved in DNA replication"/>
    <property type="evidence" value="ECO:0007669"/>
    <property type="project" value="TreeGrafter"/>
</dbReference>
<evidence type="ECO:0000259" key="3">
    <source>
        <dbReference type="PROSITE" id="PS50051"/>
    </source>
</evidence>
<sequence length="79" mass="8964">MKIIDNINICLMGDPGVVKAQLLSFIDRLAPRSWNIDHFKCRMSILAAANPAYGCYNPKRFFEQNIQLPAALLSHFDLL</sequence>
<keyword evidence="2" id="KW-0067">ATP-binding</keyword>
<protein>
    <submittedName>
        <fullName evidence="4">DNA replication licensing factor MCM7</fullName>
    </submittedName>
</protein>
<dbReference type="EMBL" id="BPLQ01013716">
    <property type="protein sequence ID" value="GIY74237.1"/>
    <property type="molecule type" value="Genomic_DNA"/>
</dbReference>
<evidence type="ECO:0000256" key="1">
    <source>
        <dbReference type="ARBA" id="ARBA00022741"/>
    </source>
</evidence>
<dbReference type="PANTHER" id="PTHR11630">
    <property type="entry name" value="DNA REPLICATION LICENSING FACTOR MCM FAMILY MEMBER"/>
    <property type="match status" value="1"/>
</dbReference>
<evidence type="ECO:0000256" key="2">
    <source>
        <dbReference type="ARBA" id="ARBA00022840"/>
    </source>
</evidence>
<name>A0AAV4VV51_9ARAC</name>
<dbReference type="GO" id="GO:0017116">
    <property type="term" value="F:single-stranded DNA helicase activity"/>
    <property type="evidence" value="ECO:0007669"/>
    <property type="project" value="TreeGrafter"/>
</dbReference>
<keyword evidence="1" id="KW-0547">Nucleotide-binding</keyword>
<organism evidence="4 5">
    <name type="scientific">Caerostris darwini</name>
    <dbReference type="NCBI Taxonomy" id="1538125"/>
    <lineage>
        <taxon>Eukaryota</taxon>
        <taxon>Metazoa</taxon>
        <taxon>Ecdysozoa</taxon>
        <taxon>Arthropoda</taxon>
        <taxon>Chelicerata</taxon>
        <taxon>Arachnida</taxon>
        <taxon>Araneae</taxon>
        <taxon>Araneomorphae</taxon>
        <taxon>Entelegynae</taxon>
        <taxon>Araneoidea</taxon>
        <taxon>Araneidae</taxon>
        <taxon>Caerostris</taxon>
    </lineage>
</organism>
<dbReference type="GO" id="GO:0005524">
    <property type="term" value="F:ATP binding"/>
    <property type="evidence" value="ECO:0007669"/>
    <property type="project" value="UniProtKB-KW"/>
</dbReference>